<protein>
    <submittedName>
        <fullName evidence="1">Uncharacterized protein</fullName>
    </submittedName>
</protein>
<dbReference type="RefSeq" id="WP_196295194.1">
    <property type="nucleotide sequence ID" value="NZ_JADQDM010000018.1"/>
</dbReference>
<gene>
    <name evidence="1" type="ORF">I2H31_21890</name>
</gene>
<accession>A0ABS0IBB7</accession>
<sequence length="597" mass="68982">MEILYKLINVGEAIHDSSIGAYRIVCYFQPWLILSNTPASEEIVSHAINSTLAGNLICGTIWTRSKPFNEIECLLTNEYEAITIEQGIIHARRLKDLFNLNKLSHSKFWANQENTWVVQLKHNNKIFIITYFELLRACFYATSRRATDFFFSQNSISSLCIPLEFPNASNLFTARYCIATEKCTASEARLIGNLLFDPKLLYAFNLSQAYWRNSISQINAGTQDKRSTIPVGDFSSFSFISTGQSILYESNEYFWVNNLEVTNYKYEFNALLFYPIYTSSKKDSSRNLKQAVDEDAYQPKCPDILQLTHQQSFKSEMKCCLAKAMKDSDSKWLYAIRKSGTLPLVIRRFPWASLLPRSSDLDTSERLLKESVQRSNLFFATKAFHTHRFHRLITAFKSNKFTIKPISINNSDNVFGRNVSVLPINRHSPLPITLYEKQISCFSCIEMHLDNTPFYIAQPFPESNPELAILFIKQNLIQPKPSEWNELLSCIVPVRNRFGLTSFYKSIHYTKFKQASNNTAFLAIPIPCETVTVPFCIDLVNHVIDRFRKRLQFVLATLLKYPDGASIRHQNKIRFLSRNICTTPDASWLVRIYYLWN</sequence>
<evidence type="ECO:0000313" key="2">
    <source>
        <dbReference type="Proteomes" id="UP000618931"/>
    </source>
</evidence>
<proteinExistence type="predicted"/>
<evidence type="ECO:0000313" key="1">
    <source>
        <dbReference type="EMBL" id="MBF9223769.1"/>
    </source>
</evidence>
<name>A0ABS0IBB7_9BACT</name>
<organism evidence="1 2">
    <name type="scientific">Hymenobacter ruricola</name>
    <dbReference type="NCBI Taxonomy" id="2791023"/>
    <lineage>
        <taxon>Bacteria</taxon>
        <taxon>Pseudomonadati</taxon>
        <taxon>Bacteroidota</taxon>
        <taxon>Cytophagia</taxon>
        <taxon>Cytophagales</taxon>
        <taxon>Hymenobacteraceae</taxon>
        <taxon>Hymenobacter</taxon>
    </lineage>
</organism>
<dbReference type="EMBL" id="JADQDM010000018">
    <property type="protein sequence ID" value="MBF9223769.1"/>
    <property type="molecule type" value="Genomic_DNA"/>
</dbReference>
<keyword evidence="2" id="KW-1185">Reference proteome</keyword>
<dbReference type="Proteomes" id="UP000618931">
    <property type="component" value="Unassembled WGS sequence"/>
</dbReference>
<reference evidence="1 2" key="1">
    <citation type="submission" date="2020-11" db="EMBL/GenBank/DDBJ databases">
        <authorList>
            <person name="Kim M.K."/>
        </authorList>
    </citation>
    <scope>NUCLEOTIDE SEQUENCE [LARGE SCALE GENOMIC DNA]</scope>
    <source>
        <strain evidence="1 2">BT662</strain>
    </source>
</reference>
<comment type="caution">
    <text evidence="1">The sequence shown here is derived from an EMBL/GenBank/DDBJ whole genome shotgun (WGS) entry which is preliminary data.</text>
</comment>